<keyword evidence="1" id="KW-0547">Nucleotide-binding</keyword>
<keyword evidence="6" id="KW-1185">Reference proteome</keyword>
<dbReference type="OrthoDB" id="442064at2"/>
<evidence type="ECO:0000256" key="1">
    <source>
        <dbReference type="ARBA" id="ARBA00022741"/>
    </source>
</evidence>
<dbReference type="InterPro" id="IPR054767">
    <property type="entry name" value="Cas10-Cmr2_palm2"/>
</dbReference>
<accession>U7QPM0</accession>
<evidence type="ECO:0000313" key="5">
    <source>
        <dbReference type="EMBL" id="ERT08351.1"/>
    </source>
</evidence>
<dbReference type="EMBL" id="AUZM01000011">
    <property type="protein sequence ID" value="ERT08351.1"/>
    <property type="molecule type" value="Genomic_DNA"/>
</dbReference>
<protein>
    <recommendedName>
        <fullName evidence="4">Cas10/Cmr2 second palm domain-containing protein</fullName>
    </recommendedName>
</protein>
<dbReference type="GO" id="GO:0051607">
    <property type="term" value="P:defense response to virus"/>
    <property type="evidence" value="ECO:0007669"/>
    <property type="project" value="UniProtKB-KW"/>
</dbReference>
<name>U7QPM0_9CYAN</name>
<keyword evidence="3" id="KW-0175">Coiled coil</keyword>
<dbReference type="InterPro" id="IPR043128">
    <property type="entry name" value="Rev_trsase/Diguanyl_cyclase"/>
</dbReference>
<proteinExistence type="predicted"/>
<feature type="coiled-coil region" evidence="3">
    <location>
        <begin position="189"/>
        <end position="219"/>
    </location>
</feature>
<dbReference type="Gene3D" id="3.30.70.270">
    <property type="match status" value="1"/>
</dbReference>
<reference evidence="5 6" key="1">
    <citation type="journal article" date="2013" name="Front. Microbiol.">
        <title>Comparative genomic analyses of the cyanobacterium, Lyngbya aestuarii BL J, a powerful hydrogen producer.</title>
        <authorList>
            <person name="Kothari A."/>
            <person name="Vaughn M."/>
            <person name="Garcia-Pichel F."/>
        </authorList>
    </citation>
    <scope>NUCLEOTIDE SEQUENCE [LARGE SCALE GENOMIC DNA]</scope>
    <source>
        <strain evidence="5 6">BL J</strain>
    </source>
</reference>
<evidence type="ECO:0000313" key="6">
    <source>
        <dbReference type="Proteomes" id="UP000017127"/>
    </source>
</evidence>
<dbReference type="RefSeq" id="WP_023065393.1">
    <property type="nucleotide sequence ID" value="NZ_AUZM01000011.1"/>
</dbReference>
<dbReference type="PATRIC" id="fig|1348334.3.peg.1609"/>
<sequence>MSHYTATVIDTTGIQKYIFGSNRLRENIGASHLVKLATTQWVEDRLKTIGHVHIPNKDRNELEPKIHKDSSLVAELVYAGGGNTVILFRNEEKVKEFTRNLTQEILEDAPGLNVVIAHQDFNWETQLLSNIINDKLIKDKLDAKKRKPIASVPLLGLGVTATCNSTGLVAVENTDGKYGIRKGEGYLASREIVAKLKAAEKANEELENLLSIKDTYQVARDVDDMGRSEGESSYVAIVHADGNKMGQRFEEYATNSCNQGYSISEKNENYIMAMRNLSWSVDRAGKQTIEEIGVVLKNAIEQKFVSIKENYFPFRPIVYGGDDITFVCDGRLGISLAVEFLKRFEKNTKNLPDEKGKVTACAGIAIVKTHYPFARAYELCEALCGNAKKFLRKETEDYSDEKPMFSAIDWHIAASGVLGTISKVREREYQGGKLTARPMRSHEYAAYQIMWEDLAKVIQEFKEGEAWKDKQNKVINLRQVLREGDKATEQFLIACGDELPEFPRAESRLKQQGWLNSKCYYFDAIETMKFYILLGGDNVLNQD</sequence>
<gene>
    <name evidence="5" type="ORF">M595_1648</name>
</gene>
<evidence type="ECO:0000256" key="3">
    <source>
        <dbReference type="SAM" id="Coils"/>
    </source>
</evidence>
<feature type="domain" description="Cas10/Cmr2 second palm" evidence="4">
    <location>
        <begin position="234"/>
        <end position="389"/>
    </location>
</feature>
<organism evidence="5 6">
    <name type="scientific">Lyngbya aestuarii BL J</name>
    <dbReference type="NCBI Taxonomy" id="1348334"/>
    <lineage>
        <taxon>Bacteria</taxon>
        <taxon>Bacillati</taxon>
        <taxon>Cyanobacteriota</taxon>
        <taxon>Cyanophyceae</taxon>
        <taxon>Oscillatoriophycideae</taxon>
        <taxon>Oscillatoriales</taxon>
        <taxon>Microcoleaceae</taxon>
        <taxon>Lyngbya</taxon>
    </lineage>
</organism>
<evidence type="ECO:0000259" key="4">
    <source>
        <dbReference type="Pfam" id="PF22335"/>
    </source>
</evidence>
<comment type="caution">
    <text evidence="5">The sequence shown here is derived from an EMBL/GenBank/DDBJ whole genome shotgun (WGS) entry which is preliminary data.</text>
</comment>
<keyword evidence="2" id="KW-0051">Antiviral defense</keyword>
<dbReference type="AlphaFoldDB" id="U7QPM0"/>
<dbReference type="Pfam" id="PF22335">
    <property type="entry name" value="Cas10-Cmr2_palm2"/>
    <property type="match status" value="1"/>
</dbReference>
<dbReference type="GO" id="GO:0000166">
    <property type="term" value="F:nucleotide binding"/>
    <property type="evidence" value="ECO:0007669"/>
    <property type="project" value="UniProtKB-KW"/>
</dbReference>
<dbReference type="Proteomes" id="UP000017127">
    <property type="component" value="Unassembled WGS sequence"/>
</dbReference>
<evidence type="ECO:0000256" key="2">
    <source>
        <dbReference type="ARBA" id="ARBA00023118"/>
    </source>
</evidence>